<evidence type="ECO:0000313" key="4">
    <source>
        <dbReference type="Proteomes" id="UP001141259"/>
    </source>
</evidence>
<feature type="transmembrane region" description="Helical" evidence="1">
    <location>
        <begin position="136"/>
        <end position="156"/>
    </location>
</feature>
<protein>
    <submittedName>
        <fullName evidence="3">DUF4328 domain-containing protein</fullName>
    </submittedName>
</protein>
<feature type="domain" description="DUF4328" evidence="2">
    <location>
        <begin position="31"/>
        <end position="130"/>
    </location>
</feature>
<feature type="transmembrane region" description="Helical" evidence="1">
    <location>
        <begin position="38"/>
        <end position="58"/>
    </location>
</feature>
<dbReference type="Proteomes" id="UP001141259">
    <property type="component" value="Unassembled WGS sequence"/>
</dbReference>
<dbReference type="EMBL" id="JANYMP010000019">
    <property type="protein sequence ID" value="MCS7481649.1"/>
    <property type="molecule type" value="Genomic_DNA"/>
</dbReference>
<feature type="transmembrane region" description="Helical" evidence="1">
    <location>
        <begin position="78"/>
        <end position="97"/>
    </location>
</feature>
<accession>A0A9X3A3E4</accession>
<feature type="transmembrane region" description="Helical" evidence="1">
    <location>
        <begin position="12"/>
        <end position="32"/>
    </location>
</feature>
<name>A0A9X3A3E4_9PSEU</name>
<dbReference type="InterPro" id="IPR025565">
    <property type="entry name" value="DUF4328"/>
</dbReference>
<dbReference type="RefSeq" id="WP_259627131.1">
    <property type="nucleotide sequence ID" value="NZ_JANYMP010000019.1"/>
</dbReference>
<keyword evidence="1" id="KW-0812">Transmembrane</keyword>
<keyword evidence="4" id="KW-1185">Reference proteome</keyword>
<evidence type="ECO:0000256" key="1">
    <source>
        <dbReference type="SAM" id="Phobius"/>
    </source>
</evidence>
<reference evidence="3" key="1">
    <citation type="submission" date="2022-08" db="EMBL/GenBank/DDBJ databases">
        <authorList>
            <person name="Tistechok S."/>
            <person name="Samborskyy M."/>
            <person name="Roman I."/>
        </authorList>
    </citation>
    <scope>NUCLEOTIDE SEQUENCE</scope>
    <source>
        <strain evidence="3">DSM 103496</strain>
    </source>
</reference>
<proteinExistence type="predicted"/>
<evidence type="ECO:0000259" key="2">
    <source>
        <dbReference type="Pfam" id="PF14219"/>
    </source>
</evidence>
<comment type="caution">
    <text evidence="3">The sequence shown here is derived from an EMBL/GenBank/DDBJ whole genome shotgun (WGS) entry which is preliminary data.</text>
</comment>
<evidence type="ECO:0000313" key="3">
    <source>
        <dbReference type="EMBL" id="MCS7481649.1"/>
    </source>
</evidence>
<dbReference type="AlphaFoldDB" id="A0A9X3A3E4"/>
<gene>
    <name evidence="3" type="ORF">NZH93_32740</name>
</gene>
<keyword evidence="1" id="KW-0472">Membrane</keyword>
<dbReference type="Pfam" id="PF14219">
    <property type="entry name" value="DUF4328"/>
    <property type="match status" value="1"/>
</dbReference>
<sequence length="173" mass="18799">MDSTITLRPHVVSTPAGLLYALLAAQAVVQPLSAAVPLLRYFAALLFACTAPVLLVWLHRVRRNAEVPGRVHRWSPRWVVGVWFVPVLNLWAPYQAVADVAAAGAPESQRAEVTRQVLAWWLAWLVGLAATGSRLLPAWVGAVFSALACVLLIAVVRKLTAMHPADERLISGM</sequence>
<organism evidence="3 4">
    <name type="scientific">Umezawaea endophytica</name>
    <dbReference type="NCBI Taxonomy" id="1654476"/>
    <lineage>
        <taxon>Bacteria</taxon>
        <taxon>Bacillati</taxon>
        <taxon>Actinomycetota</taxon>
        <taxon>Actinomycetes</taxon>
        <taxon>Pseudonocardiales</taxon>
        <taxon>Pseudonocardiaceae</taxon>
        <taxon>Umezawaea</taxon>
    </lineage>
</organism>
<keyword evidence="1" id="KW-1133">Transmembrane helix</keyword>